<keyword evidence="2" id="KW-1185">Reference proteome</keyword>
<gene>
    <name evidence="1" type="ORF">BN134_2414</name>
</gene>
<name>A0ABP1W7Z8_9ENTR</name>
<accession>A0ABP1W7Z8</accession>
<dbReference type="EMBL" id="CAKZ01000113">
    <property type="protein sequence ID" value="CCJ81657.1"/>
    <property type="molecule type" value="Genomic_DNA"/>
</dbReference>
<evidence type="ECO:0000313" key="1">
    <source>
        <dbReference type="EMBL" id="CCJ81657.1"/>
    </source>
</evidence>
<reference evidence="2" key="1">
    <citation type="journal article" date="2012" name="PLoS ONE">
        <title>Comparative analysis of genome sequences covering the seven cronobacter species.</title>
        <authorList>
            <person name="Joseph S."/>
            <person name="Desai P."/>
            <person name="Ji Y."/>
            <person name="Cummings C.A."/>
            <person name="Shih R."/>
            <person name="Degoricija L."/>
            <person name="Rico A."/>
            <person name="Brzoska P."/>
            <person name="Hamby S.E."/>
            <person name="Masood N."/>
            <person name="Hariri S."/>
            <person name="Sonbol H."/>
            <person name="Chuzhanova N."/>
            <person name="McClelland M."/>
            <person name="Furtado M.R."/>
            <person name="Forsythe S.J."/>
        </authorList>
    </citation>
    <scope>NUCLEOTIDE SEQUENCE [LARGE SCALE GENOMIC DNA]</scope>
    <source>
        <strain evidence="2">1210</strain>
    </source>
</reference>
<organism evidence="1 2">
    <name type="scientific">Cronobacter dublinensis 1210</name>
    <dbReference type="NCBI Taxonomy" id="1208656"/>
    <lineage>
        <taxon>Bacteria</taxon>
        <taxon>Pseudomonadati</taxon>
        <taxon>Pseudomonadota</taxon>
        <taxon>Gammaproteobacteria</taxon>
        <taxon>Enterobacterales</taxon>
        <taxon>Enterobacteriaceae</taxon>
        <taxon>Cronobacter</taxon>
    </lineage>
</organism>
<proteinExistence type="predicted"/>
<comment type="caution">
    <text evidence="1">The sequence shown here is derived from an EMBL/GenBank/DDBJ whole genome shotgun (WGS) entry which is preliminary data.</text>
</comment>
<dbReference type="Proteomes" id="UP000009342">
    <property type="component" value="Unassembled WGS sequence"/>
</dbReference>
<evidence type="ECO:0000313" key="2">
    <source>
        <dbReference type="Proteomes" id="UP000009342"/>
    </source>
</evidence>
<sequence length="44" mass="5413">MRKPMMSGRKCQCGHSVLLLWNKLMPLWYKNKIDYIFIINLNKW</sequence>
<protein>
    <submittedName>
        <fullName evidence="1">Uncharacterized protein</fullName>
    </submittedName>
</protein>